<evidence type="ECO:0000313" key="5">
    <source>
        <dbReference type="EMBL" id="QLH50646.1"/>
    </source>
</evidence>
<dbReference type="EMBL" id="JDST02000061">
    <property type="protein sequence ID" value="KFB76164.1"/>
    <property type="molecule type" value="Genomic_DNA"/>
</dbReference>
<dbReference type="Proteomes" id="UP000509684">
    <property type="component" value="Chromosome"/>
</dbReference>
<dbReference type="SUPFAM" id="SSF53613">
    <property type="entry name" value="Ribokinase-like"/>
    <property type="match status" value="1"/>
</dbReference>
<dbReference type="EMBL" id="CP058708">
    <property type="protein sequence ID" value="QLH50646.1"/>
    <property type="molecule type" value="Genomic_DNA"/>
</dbReference>
<evidence type="ECO:0000313" key="4">
    <source>
        <dbReference type="EMBL" id="KFB76164.1"/>
    </source>
</evidence>
<keyword evidence="6" id="KW-1185">Reference proteome</keyword>
<sequence>MNPRALPLPPPIVLTFAASDPCGGAGLQADLMTLSSIGCHSLSVVTALTVQDTVGVSRILAIDADCVEDQARTLLEDMPVAVFKMGLLGSIENVSVIAEILVDYPGIPLVLDPVLASGRGDELADEEMIAGLCELLMPLTTILTPNSLEARRLLDGNMDDNGDNEQRTLVECAQSLLDLGCEYVLLTGTHENTTRVVNSLYGRRLGLVRNDIWDRLPGSYHGSGCTLASAIAAYLARGWSVEQAVGAAQEYTWQSLTAGFRPGMGQFIPDRFFQIRGHGGTLDA</sequence>
<evidence type="ECO:0000259" key="3">
    <source>
        <dbReference type="Pfam" id="PF08543"/>
    </source>
</evidence>
<reference evidence="4 6" key="1">
    <citation type="submission" date="2014-02" db="EMBL/GenBank/DDBJ databases">
        <title>Expanding our view of genomic diversity in Candidatus Accumulibacter clades.</title>
        <authorList>
            <person name="Skennerton C.T."/>
            <person name="Barr J.J."/>
            <person name="Slater F.R."/>
            <person name="Bond P.L."/>
            <person name="Tyson G.W."/>
        </authorList>
    </citation>
    <scope>NUCLEOTIDE SEQUENCE [LARGE SCALE GENOMIC DNA]</scope>
    <source>
        <strain evidence="6">SK-02</strain>
    </source>
</reference>
<dbReference type="GO" id="GO:0008902">
    <property type="term" value="F:hydroxymethylpyrimidine kinase activity"/>
    <property type="evidence" value="ECO:0007669"/>
    <property type="project" value="UniProtKB-EC"/>
</dbReference>
<dbReference type="Gene3D" id="3.40.1190.20">
    <property type="match status" value="1"/>
</dbReference>
<keyword evidence="4" id="KW-0808">Transferase</keyword>
<comment type="pathway">
    <text evidence="1">Cofactor biosynthesis; thiamine diphosphate biosynthesis.</text>
</comment>
<dbReference type="KEGG" id="acog:HWD57_13240"/>
<dbReference type="Proteomes" id="UP000021315">
    <property type="component" value="Unassembled WGS sequence"/>
</dbReference>
<feature type="domain" description="Pyridoxamine kinase/Phosphomethylpyrimidine kinase" evidence="3">
    <location>
        <begin position="20"/>
        <end position="266"/>
    </location>
</feature>
<dbReference type="PANTHER" id="PTHR20858">
    <property type="entry name" value="PHOSPHOMETHYLPYRIMIDINE KINASE"/>
    <property type="match status" value="1"/>
</dbReference>
<gene>
    <name evidence="4" type="primary">thiD</name>
    <name evidence="4" type="ORF">AW06_002732</name>
    <name evidence="5" type="ORF">HWD57_13240</name>
</gene>
<evidence type="ECO:0000256" key="2">
    <source>
        <dbReference type="ARBA" id="ARBA00012135"/>
    </source>
</evidence>
<protein>
    <recommendedName>
        <fullName evidence="2">hydroxymethylpyrimidine kinase</fullName>
        <ecNumber evidence="2">2.7.1.49</ecNumber>
    </recommendedName>
</protein>
<reference evidence="5 7" key="2">
    <citation type="journal article" date="2019" name="Microbiome">
        <title>Annotated bacterial chromosomes from frame-shift-corrected long-read metagenomic data.</title>
        <authorList>
            <person name="Arumugam K."/>
            <person name="Bagci C."/>
            <person name="Bessarab I."/>
            <person name="Beier S."/>
            <person name="Buchfink B."/>
            <person name="Gorska A."/>
            <person name="Qiu G."/>
            <person name="Huson D.H."/>
            <person name="Williams R.B.H."/>
        </authorList>
    </citation>
    <scope>NUCLEOTIDE SEQUENCE [LARGE SCALE GENOMIC DNA]</scope>
    <source>
        <strain evidence="5">SSA1</strain>
    </source>
</reference>
<evidence type="ECO:0000313" key="7">
    <source>
        <dbReference type="Proteomes" id="UP000509684"/>
    </source>
</evidence>
<dbReference type="InterPro" id="IPR004399">
    <property type="entry name" value="HMP/HMP-P_kinase_dom"/>
</dbReference>
<dbReference type="STRING" id="1453999.AW06_002732"/>
<reference evidence="5" key="3">
    <citation type="submission" date="2020-06" db="EMBL/GenBank/DDBJ databases">
        <authorList>
            <person name="Arumugam K."/>
            <person name="Besarab I."/>
            <person name="Haryono M."/>
            <person name="Bagci C."/>
            <person name="Beier S."/>
            <person name="Buchfink B."/>
            <person name="Gorska A."/>
            <person name="Qiu G."/>
            <person name="Huson D.H."/>
            <person name="Williams R.B."/>
        </authorList>
    </citation>
    <scope>NUCLEOTIDE SEQUENCE</scope>
    <source>
        <strain evidence="5">SSA1</strain>
    </source>
</reference>
<dbReference type="GO" id="GO:0009229">
    <property type="term" value="P:thiamine diphosphate biosynthetic process"/>
    <property type="evidence" value="ECO:0007669"/>
    <property type="project" value="UniProtKB-UniPathway"/>
</dbReference>
<keyword evidence="4" id="KW-0418">Kinase</keyword>
<dbReference type="RefSeq" id="WP_034950345.1">
    <property type="nucleotide sequence ID" value="NZ_JDST02000061.1"/>
</dbReference>
<evidence type="ECO:0000313" key="6">
    <source>
        <dbReference type="Proteomes" id="UP000021315"/>
    </source>
</evidence>
<accession>A0A080MFY6</accession>
<dbReference type="GO" id="GO:0008972">
    <property type="term" value="F:phosphomethylpyrimidine kinase activity"/>
    <property type="evidence" value="ECO:0007669"/>
    <property type="project" value="InterPro"/>
</dbReference>
<organism evidence="4 6">
    <name type="scientific">Candidatus Accumulibacter cognatus</name>
    <dbReference type="NCBI Taxonomy" id="2954383"/>
    <lineage>
        <taxon>Bacteria</taxon>
        <taxon>Pseudomonadati</taxon>
        <taxon>Pseudomonadota</taxon>
        <taxon>Betaproteobacteria</taxon>
        <taxon>Candidatus Accumulibacter</taxon>
    </lineage>
</organism>
<dbReference type="UniPathway" id="UPA00060">
    <property type="reaction ID" value="UER00138"/>
</dbReference>
<dbReference type="GO" id="GO:0009228">
    <property type="term" value="P:thiamine biosynthetic process"/>
    <property type="evidence" value="ECO:0007669"/>
    <property type="project" value="InterPro"/>
</dbReference>
<dbReference type="PANTHER" id="PTHR20858:SF17">
    <property type="entry name" value="HYDROXYMETHYLPYRIMIDINE_PHOSPHOMETHYLPYRIMIDINE KINASE THI20-RELATED"/>
    <property type="match status" value="1"/>
</dbReference>
<accession>A0A7D5NB28</accession>
<dbReference type="EC" id="2.7.1.49" evidence="2"/>
<dbReference type="CDD" id="cd01169">
    <property type="entry name" value="HMPP_kinase"/>
    <property type="match status" value="1"/>
</dbReference>
<dbReference type="InterPro" id="IPR029056">
    <property type="entry name" value="Ribokinase-like"/>
</dbReference>
<dbReference type="InterPro" id="IPR013749">
    <property type="entry name" value="PM/HMP-P_kinase-1"/>
</dbReference>
<dbReference type="AlphaFoldDB" id="A0A080MFY6"/>
<name>A0A080MFY6_9PROT</name>
<dbReference type="GO" id="GO:0005829">
    <property type="term" value="C:cytosol"/>
    <property type="evidence" value="ECO:0007669"/>
    <property type="project" value="TreeGrafter"/>
</dbReference>
<dbReference type="Pfam" id="PF08543">
    <property type="entry name" value="Phos_pyr_kin"/>
    <property type="match status" value="1"/>
</dbReference>
<evidence type="ECO:0000256" key="1">
    <source>
        <dbReference type="ARBA" id="ARBA00004948"/>
    </source>
</evidence>
<proteinExistence type="predicted"/>